<feature type="region of interest" description="Disordered" evidence="1">
    <location>
        <begin position="1"/>
        <end position="29"/>
    </location>
</feature>
<sequence>MGIGGGDDEDWLRGSPSRTIAAAEDGGPRKRNRKIINIDDILLDDYKENVRKLKNKTANTRKNAKLKTNKSHLYESSDEDVDGSNAPEVVKDLEEQVDCGGATEEIEPQWGQRVFGPQKPAPELAISGDSDDFIKQALQTDADTECVDQLACSTGEIFAVKLLGGPQFLRVWALWHGSCDEATLHWTFHQMAFSKLKHVETAACKLLCDLLMYSNRDLGCSYKLDWVPSLGNVMETLQVYGYLGVSDSGGLETSTNSEIEGTSEEQGPPMNLFSLLKFLSVFIATRKFRQRFLTKDVERLLVTISHLLLDQDRVTLRNLIQSCLITLVDSFTDEEWTSSCGNIAAHISRLTTEKHNGLHLVRGLCGNCSRMEGLQRAVAMCELSKCLSGQVCISSVKEVVASFESVHLKDKGVDFENVYYRIVLADITLWCNPTFQGDKGLAFKWSLFLKSCSLQIFSGDERPFATKVRNRSSLLWQKYEHDTDYGEAGSEGEVKDSSS</sequence>
<gene>
    <name evidence="3" type="ORF">CSSPTR1EN2_LOCUS10380</name>
</gene>
<dbReference type="EMBL" id="OZ019910">
    <property type="protein sequence ID" value="CAK9210879.1"/>
    <property type="molecule type" value="Genomic_DNA"/>
</dbReference>
<feature type="domain" description="Coiled-coil SMC6 And NSE5 INteracting (CANIN)" evidence="2">
    <location>
        <begin position="176"/>
        <end position="390"/>
    </location>
</feature>
<dbReference type="Proteomes" id="UP001497512">
    <property type="component" value="Chromosome 18"/>
</dbReference>
<name>A0ABP0U1Z8_9BRYO</name>
<organism evidence="3 4">
    <name type="scientific">Sphagnum troendelagicum</name>
    <dbReference type="NCBI Taxonomy" id="128251"/>
    <lineage>
        <taxon>Eukaryota</taxon>
        <taxon>Viridiplantae</taxon>
        <taxon>Streptophyta</taxon>
        <taxon>Embryophyta</taxon>
        <taxon>Bryophyta</taxon>
        <taxon>Sphagnophytina</taxon>
        <taxon>Sphagnopsida</taxon>
        <taxon>Sphagnales</taxon>
        <taxon>Sphagnaceae</taxon>
        <taxon>Sphagnum</taxon>
    </lineage>
</organism>
<protein>
    <recommendedName>
        <fullName evidence="2">Coiled-coil SMC6 And NSE5 INteracting (CANIN) domain-containing protein</fullName>
    </recommendedName>
</protein>
<evidence type="ECO:0000313" key="3">
    <source>
        <dbReference type="EMBL" id="CAK9210879.1"/>
    </source>
</evidence>
<evidence type="ECO:0000259" key="2">
    <source>
        <dbReference type="Pfam" id="PF14816"/>
    </source>
</evidence>
<feature type="region of interest" description="Disordered" evidence="1">
    <location>
        <begin position="61"/>
        <end position="85"/>
    </location>
</feature>
<keyword evidence="4" id="KW-1185">Reference proteome</keyword>
<dbReference type="Pfam" id="PF14816">
    <property type="entry name" value="CANIN"/>
    <property type="match status" value="1"/>
</dbReference>
<evidence type="ECO:0000256" key="1">
    <source>
        <dbReference type="SAM" id="MobiDB-lite"/>
    </source>
</evidence>
<dbReference type="PANTHER" id="PTHR37212:SF2">
    <property type="entry name" value="ACTIN PROTEIN 2_3 COMPLEX SUBUNIT-LIKE PROTEIN"/>
    <property type="match status" value="1"/>
</dbReference>
<dbReference type="PANTHER" id="PTHR37212">
    <property type="entry name" value="ACTIN PROTEIN 2/3 COMPLEX SUBUNIT-LIKE PROTEIN"/>
    <property type="match status" value="1"/>
</dbReference>
<feature type="compositionally biased region" description="Acidic residues" evidence="1">
    <location>
        <begin position="1"/>
        <end position="10"/>
    </location>
</feature>
<accession>A0ABP0U1Z8</accession>
<proteinExistence type="predicted"/>
<dbReference type="InterPro" id="IPR044276">
    <property type="entry name" value="CANIN_dom"/>
</dbReference>
<evidence type="ECO:0000313" key="4">
    <source>
        <dbReference type="Proteomes" id="UP001497512"/>
    </source>
</evidence>
<reference evidence="3" key="1">
    <citation type="submission" date="2024-02" db="EMBL/GenBank/DDBJ databases">
        <authorList>
            <consortium name="ELIXIR-Norway"/>
            <consortium name="Elixir Norway"/>
        </authorList>
    </citation>
    <scope>NUCLEOTIDE SEQUENCE</scope>
</reference>